<keyword evidence="1" id="KW-0175">Coiled coil</keyword>
<feature type="region of interest" description="Disordered" evidence="2">
    <location>
        <begin position="344"/>
        <end position="371"/>
    </location>
</feature>
<feature type="non-terminal residue" evidence="3">
    <location>
        <position position="1"/>
    </location>
</feature>
<proteinExistence type="predicted"/>
<gene>
    <name evidence="3" type="ORF">F444_22822</name>
</gene>
<evidence type="ECO:0000313" key="3">
    <source>
        <dbReference type="EMBL" id="ETO58794.1"/>
    </source>
</evidence>
<evidence type="ECO:0000256" key="2">
    <source>
        <dbReference type="SAM" id="MobiDB-lite"/>
    </source>
</evidence>
<feature type="coiled-coil region" evidence="1">
    <location>
        <begin position="159"/>
        <end position="274"/>
    </location>
</feature>
<accession>A0A080YWN3</accession>
<reference evidence="3 4" key="1">
    <citation type="submission" date="2013-11" db="EMBL/GenBank/DDBJ databases">
        <title>The Genome Sequence of Phytophthora parasitica P1976.</title>
        <authorList>
            <consortium name="The Broad Institute Genomics Platform"/>
            <person name="Russ C."/>
            <person name="Tyler B."/>
            <person name="Panabieres F."/>
            <person name="Shan W."/>
            <person name="Tripathy S."/>
            <person name="Grunwald N."/>
            <person name="Machado M."/>
            <person name="Johnson C.S."/>
            <person name="Walker B."/>
            <person name="Young S."/>
            <person name="Zeng Q."/>
            <person name="Gargeya S."/>
            <person name="Fitzgerald M."/>
            <person name="Haas B."/>
            <person name="Abouelleil A."/>
            <person name="Allen A.W."/>
            <person name="Alvarado L."/>
            <person name="Arachchi H.M."/>
            <person name="Berlin A.M."/>
            <person name="Chapman S.B."/>
            <person name="Gainer-Dewar J."/>
            <person name="Goldberg J."/>
            <person name="Griggs A."/>
            <person name="Gujja S."/>
            <person name="Hansen M."/>
            <person name="Howarth C."/>
            <person name="Imamovic A."/>
            <person name="Ireland A."/>
            <person name="Larimer J."/>
            <person name="McCowan C."/>
            <person name="Murphy C."/>
            <person name="Pearson M."/>
            <person name="Poon T.W."/>
            <person name="Priest M."/>
            <person name="Roberts A."/>
            <person name="Saif S."/>
            <person name="Shea T."/>
            <person name="Sisk P."/>
            <person name="Sykes S."/>
            <person name="Wortman J."/>
            <person name="Nusbaum C."/>
            <person name="Birren B."/>
        </authorList>
    </citation>
    <scope>NUCLEOTIDE SEQUENCE [LARGE SCALE GENOMIC DNA]</scope>
    <source>
        <strain evidence="3 4">P1976</strain>
    </source>
</reference>
<feature type="compositionally biased region" description="Basic and acidic residues" evidence="2">
    <location>
        <begin position="344"/>
        <end position="359"/>
    </location>
</feature>
<evidence type="ECO:0000256" key="1">
    <source>
        <dbReference type="SAM" id="Coils"/>
    </source>
</evidence>
<comment type="caution">
    <text evidence="3">The sequence shown here is derived from an EMBL/GenBank/DDBJ whole genome shotgun (WGS) entry which is preliminary data.</text>
</comment>
<protein>
    <submittedName>
        <fullName evidence="3">Uncharacterized protein</fullName>
    </submittedName>
</protein>
<dbReference type="Gene3D" id="1.10.287.1490">
    <property type="match status" value="1"/>
</dbReference>
<evidence type="ECO:0000313" key="4">
    <source>
        <dbReference type="Proteomes" id="UP000028582"/>
    </source>
</evidence>
<dbReference type="Proteomes" id="UP000028582">
    <property type="component" value="Unassembled WGS sequence"/>
</dbReference>
<sequence>PVIRSATRGGPAVVSTVELADPSLGLAGVRASLSVLQQSIDQAEALRELRSDHKVLRREFLATRRRVEDLDRQLTDATNAASPYVLFCQHKYDVVRHKLESTRTELAECLNALQERLDNSLPVQRSSVRVPRSDFHLGGTAGCRLFLGVIVPPDTARRIADLESQLTQSQSDLQVARDRQSSLASELHESTTSHKAAHAEVDRLETAIEHKTRHLRILRDNYERRLRVADTTIATHSTELNRLQDRVSTLDRDLQKASQRAQAATSQRDQARAAHIATREIVFQRLEILSPGWKKRINQVERSQKSRQDLESALATLQQEKDALTVQRDELLGQLGERFMEVTDLRARNKEPPVKEQPHPKSIKIDNLPGA</sequence>
<organism evidence="3 4">
    <name type="scientific">Phytophthora nicotianae P1976</name>
    <dbReference type="NCBI Taxonomy" id="1317066"/>
    <lineage>
        <taxon>Eukaryota</taxon>
        <taxon>Sar</taxon>
        <taxon>Stramenopiles</taxon>
        <taxon>Oomycota</taxon>
        <taxon>Peronosporomycetes</taxon>
        <taxon>Peronosporales</taxon>
        <taxon>Peronosporaceae</taxon>
        <taxon>Phytophthora</taxon>
    </lineage>
</organism>
<feature type="coiled-coil region" evidence="1">
    <location>
        <begin position="300"/>
        <end position="334"/>
    </location>
</feature>
<dbReference type="AlphaFoldDB" id="A0A080YWN3"/>
<dbReference type="EMBL" id="ANJA01004767">
    <property type="protein sequence ID" value="ETO58794.1"/>
    <property type="molecule type" value="Genomic_DNA"/>
</dbReference>
<name>A0A080YWN3_PHYNI</name>